<dbReference type="KEGG" id="dfa:DFA_01800"/>
<dbReference type="RefSeq" id="XP_004359765.1">
    <property type="nucleotide sequence ID" value="XM_004359708.1"/>
</dbReference>
<dbReference type="SMART" id="SM00386">
    <property type="entry name" value="HAT"/>
    <property type="match status" value="2"/>
</dbReference>
<dbReference type="InterPro" id="IPR052994">
    <property type="entry name" value="Tiny_macrocysts_regulators"/>
</dbReference>
<evidence type="ECO:0000313" key="4">
    <source>
        <dbReference type="EMBL" id="EGG21914.1"/>
    </source>
</evidence>
<dbReference type="GeneID" id="14874066"/>
<proteinExistence type="predicted"/>
<accession>F4PUV2</accession>
<feature type="transmembrane region" description="Helical" evidence="2">
    <location>
        <begin position="51"/>
        <end position="69"/>
    </location>
</feature>
<reference evidence="5" key="1">
    <citation type="journal article" date="2011" name="Genome Res.">
        <title>Phylogeny-wide analysis of social amoeba genomes highlights ancient origins for complex intercellular communication.</title>
        <authorList>
            <person name="Heidel A.J."/>
            <person name="Lawal H.M."/>
            <person name="Felder M."/>
            <person name="Schilde C."/>
            <person name="Helps N.R."/>
            <person name="Tunggal B."/>
            <person name="Rivero F."/>
            <person name="John U."/>
            <person name="Schleicher M."/>
            <person name="Eichinger L."/>
            <person name="Platzer M."/>
            <person name="Noegel A.A."/>
            <person name="Schaap P."/>
            <person name="Gloeckner G."/>
        </authorList>
    </citation>
    <scope>NUCLEOTIDE SEQUENCE [LARGE SCALE GENOMIC DNA]</scope>
    <source>
        <strain evidence="5">SH3</strain>
    </source>
</reference>
<keyword evidence="2" id="KW-0472">Membrane</keyword>
<feature type="compositionally biased region" description="Low complexity" evidence="1">
    <location>
        <begin position="1047"/>
        <end position="1078"/>
    </location>
</feature>
<feature type="transmembrane region" description="Helical" evidence="2">
    <location>
        <begin position="196"/>
        <end position="221"/>
    </location>
</feature>
<dbReference type="EMBL" id="GL883010">
    <property type="protein sequence ID" value="EGG21914.1"/>
    <property type="molecule type" value="Genomic_DNA"/>
</dbReference>
<dbReference type="PANTHER" id="PTHR31600:SF2">
    <property type="entry name" value="GAMETE ENRICHED GENE 10 PROTEIN-RELATED"/>
    <property type="match status" value="1"/>
</dbReference>
<protein>
    <recommendedName>
        <fullName evidence="3">TmcB/TmcC TPR repeats domain-containing protein</fullName>
    </recommendedName>
</protein>
<dbReference type="Proteomes" id="UP000007797">
    <property type="component" value="Unassembled WGS sequence"/>
</dbReference>
<feature type="region of interest" description="Disordered" evidence="1">
    <location>
        <begin position="661"/>
        <end position="703"/>
    </location>
</feature>
<feature type="transmembrane region" description="Helical" evidence="2">
    <location>
        <begin position="292"/>
        <end position="312"/>
    </location>
</feature>
<keyword evidence="2" id="KW-0812">Transmembrane</keyword>
<evidence type="ECO:0000259" key="3">
    <source>
        <dbReference type="Pfam" id="PF25474"/>
    </source>
</evidence>
<dbReference type="GO" id="GO:0006396">
    <property type="term" value="P:RNA processing"/>
    <property type="evidence" value="ECO:0007669"/>
    <property type="project" value="InterPro"/>
</dbReference>
<dbReference type="Pfam" id="PF25474">
    <property type="entry name" value="TPR_TmcB"/>
    <property type="match status" value="1"/>
</dbReference>
<feature type="transmembrane region" description="Helical" evidence="2">
    <location>
        <begin position="318"/>
        <end position="337"/>
    </location>
</feature>
<keyword evidence="2" id="KW-1133">Transmembrane helix</keyword>
<keyword evidence="5" id="KW-1185">Reference proteome</keyword>
<name>F4PUV2_CACFS</name>
<feature type="transmembrane region" description="Helical" evidence="2">
    <location>
        <begin position="1338"/>
        <end position="1360"/>
    </location>
</feature>
<feature type="transmembrane region" description="Helical" evidence="2">
    <location>
        <begin position="140"/>
        <end position="162"/>
    </location>
</feature>
<feature type="domain" description="TmcB/TmcC TPR repeats" evidence="3">
    <location>
        <begin position="498"/>
        <end position="618"/>
    </location>
</feature>
<dbReference type="OMA" id="NTILYVW"/>
<evidence type="ECO:0000256" key="1">
    <source>
        <dbReference type="SAM" id="MobiDB-lite"/>
    </source>
</evidence>
<dbReference type="OrthoDB" id="16288at2759"/>
<feature type="transmembrane region" description="Helical" evidence="2">
    <location>
        <begin position="104"/>
        <end position="128"/>
    </location>
</feature>
<gene>
    <name evidence="4" type="ORF">DFA_01800</name>
</gene>
<evidence type="ECO:0000313" key="5">
    <source>
        <dbReference type="Proteomes" id="UP000007797"/>
    </source>
</evidence>
<feature type="transmembrane region" description="Helical" evidence="2">
    <location>
        <begin position="1158"/>
        <end position="1182"/>
    </location>
</feature>
<feature type="region of interest" description="Disordered" evidence="1">
    <location>
        <begin position="1030"/>
        <end position="1078"/>
    </location>
</feature>
<feature type="transmembrane region" description="Helical" evidence="2">
    <location>
        <begin position="965"/>
        <end position="987"/>
    </location>
</feature>
<organism evidence="4 5">
    <name type="scientific">Cavenderia fasciculata</name>
    <name type="common">Slime mold</name>
    <name type="synonym">Dictyostelium fasciculatum</name>
    <dbReference type="NCBI Taxonomy" id="261658"/>
    <lineage>
        <taxon>Eukaryota</taxon>
        <taxon>Amoebozoa</taxon>
        <taxon>Evosea</taxon>
        <taxon>Eumycetozoa</taxon>
        <taxon>Dictyostelia</taxon>
        <taxon>Acytosteliales</taxon>
        <taxon>Cavenderiaceae</taxon>
        <taxon>Cavenderia</taxon>
    </lineage>
</organism>
<sequence>MSSSRRSSKSRTSGTDSSGSLNRLLNFSKSIEKGIFGVLYAMTKNNTFPKALTIIALIIEFIQLISFGFKSVFPWGGDLGFYLKKIVSPISHPADVLAYKGFTVLFWVAIAFMVLGFINIWYVAYTFYQGKIANIWIIRTLRWFVSSTVAVLYIPLLSLFLIGLNCSKDSESGGGYYLTRFASQDILCYGPENMPITIFSIVFIILFTIIAVCSSVTYYEFDTSVSDRFAKPHARFDLTILLVKTIFAFFFELLKGYPWLLAIVFFIGLLLLSFGSIILLPYNNQRLNQIKSGLYTIVLWVSFCTILTMIVNDTESPATSYLVVAGLIPSFFLGFFLNKLFYKYLYKQLKYLTNVPPQTSVQTMEVINNNNNLNGEKIVKFEEPVTLGSKSQIKFPFFDKWFSMPLFIEIMSRRILASRGGNQRDQAAIDRANLLFQCGLQYYPNSSLLWMAYANYLFTVRQDRHVGYASLEKLRRMNPPFDIRFFIFQRDKEREQMMDSDLRGPSGKIQDFVTYMEFKKLYLGARRSHQSCLNYINRFWRHLLHETIDLNALSTLSGKIATSETRATEQYERLLGLNPNSVRVIRDYAQFVEEVVRDRDHSFKLAKKADTIEDNMSKSLSIEHTRRLSSSIPSDLDIMGDGASTGGIQLERISIDTSAAAGSLRRGEQKTIRIPENSSTQDKKSGGGLSGDDSSDATGSSYHSRSNYAAYQQSNSISRLSWLMIFTTLATVIFAIVVLVVLRNQMIAQRNAFQGVLSLGSLGSESVQVANNFLLMNQYALANNSAGFAYHQHDNVRRINIMENIHRAIYYGEKSPQAYVSDPIATLKRQAGISGVYDIGSVLFSYPQFNKTNPANSALLRAVYNKPVIDMMMLIGTNAYNDNTTDFKYVTQPFNVWKGGNMYVENARVINSYAIDDFGTEISRDPGFRFVTKNTQTLSDSFLLVQKAYVGTILLSANNNSLNILYVWVSIFGLLFILAVLLFRPIVSRISREKIRTLVLFALAPHDLVLKMATKKVKLSNLESGSDRDIQFDLTSGDDEDDQVNNSHSPFSSPSSSSSRMVNKSSSSLLPESSSSSPNILLQGEELTKGGGEDGTAVLDQEDHHLPLLSPAKIVGDSTTTTATATVKKRIGGWDGTSKRNINKRSLRVVLRRLHVSYSFALFLLFGILTMGLFVSFAQIFVDQQAGYDLALCAYRTADSRLLHYYTTKLLSPPDEGDNLQHDIHNTTLAFQKNHQSLIDIPRTEDVMDGTFGCYRIDQSECRQPQDPYYKDTIFGLDWTIEQMIQHSLNLAYENRSAMTGTDPDIVWMNAMYPDISDGLDRTTFRFFEYWQEIQTKALNIITAILSVSTVLLVLIYLILFRPFINRLRVQHIHTLAMLRLAPEDIQFMHVSDKIIDED</sequence>
<dbReference type="InterPro" id="IPR057352">
    <property type="entry name" value="TPR_TmcB/C"/>
</dbReference>
<feature type="transmembrane region" description="Helical" evidence="2">
    <location>
        <begin position="720"/>
        <end position="742"/>
    </location>
</feature>
<dbReference type="InterPro" id="IPR003107">
    <property type="entry name" value="HAT"/>
</dbReference>
<evidence type="ECO:0000256" key="2">
    <source>
        <dbReference type="SAM" id="Phobius"/>
    </source>
</evidence>
<dbReference type="PANTHER" id="PTHR31600">
    <property type="entry name" value="TINY MACROCYSTS PROTEIN B-RELATED"/>
    <property type="match status" value="1"/>
</dbReference>
<feature type="transmembrane region" description="Helical" evidence="2">
    <location>
        <begin position="257"/>
        <end position="280"/>
    </location>
</feature>
<feature type="transmembrane region" description="Helical" evidence="2">
    <location>
        <begin position="233"/>
        <end position="251"/>
    </location>
</feature>